<dbReference type="InterPro" id="IPR002350">
    <property type="entry name" value="Kazal_dom"/>
</dbReference>
<feature type="region of interest" description="Disordered" evidence="1">
    <location>
        <begin position="1"/>
        <end position="20"/>
    </location>
</feature>
<dbReference type="Ensembl" id="ENSOANT00000047271.1">
    <property type="protein sequence ID" value="ENSOANP00000035606.1"/>
    <property type="gene ID" value="ENSOANG00000041269.1"/>
</dbReference>
<dbReference type="Pfam" id="PF00050">
    <property type="entry name" value="Kazal_1"/>
    <property type="match status" value="1"/>
</dbReference>
<proteinExistence type="predicted"/>
<dbReference type="Proteomes" id="UP000002279">
    <property type="component" value="Chromosome X1"/>
</dbReference>
<dbReference type="SMART" id="SM00280">
    <property type="entry name" value="KAZAL"/>
    <property type="match status" value="1"/>
</dbReference>
<reference evidence="3" key="2">
    <citation type="submission" date="2025-08" db="UniProtKB">
        <authorList>
            <consortium name="Ensembl"/>
        </authorList>
    </citation>
    <scope>IDENTIFICATION</scope>
    <source>
        <strain evidence="3">Glennie</strain>
    </source>
</reference>
<sequence length="90" mass="9795">DKNSNFHLENEGGVDCSGYPRAGNGKITTCPTNVSPVCGSNDQTYNNECLLLNTGRGSGKGEHIEICSIQEDYEQCHKGSRVSNRMLGWT</sequence>
<feature type="compositionally biased region" description="Basic and acidic residues" evidence="1">
    <location>
        <begin position="1"/>
        <end position="10"/>
    </location>
</feature>
<evidence type="ECO:0000256" key="1">
    <source>
        <dbReference type="SAM" id="MobiDB-lite"/>
    </source>
</evidence>
<accession>A0A6I8N3N4</accession>
<reference evidence="3" key="3">
    <citation type="submission" date="2025-09" db="UniProtKB">
        <authorList>
            <consortium name="Ensembl"/>
        </authorList>
    </citation>
    <scope>IDENTIFICATION</scope>
    <source>
        <strain evidence="3">Glennie</strain>
    </source>
</reference>
<organism evidence="3 4">
    <name type="scientific">Ornithorhynchus anatinus</name>
    <name type="common">Duckbill platypus</name>
    <dbReference type="NCBI Taxonomy" id="9258"/>
    <lineage>
        <taxon>Eukaryota</taxon>
        <taxon>Metazoa</taxon>
        <taxon>Chordata</taxon>
        <taxon>Craniata</taxon>
        <taxon>Vertebrata</taxon>
        <taxon>Euteleostomi</taxon>
        <taxon>Mammalia</taxon>
        <taxon>Monotremata</taxon>
        <taxon>Ornithorhynchidae</taxon>
        <taxon>Ornithorhynchus</taxon>
    </lineage>
</organism>
<dbReference type="GeneTree" id="ENSGT01000000220804"/>
<dbReference type="CDD" id="cd00104">
    <property type="entry name" value="KAZAL_FS"/>
    <property type="match status" value="1"/>
</dbReference>
<dbReference type="AlphaFoldDB" id="A0A6I8N3N4"/>
<reference evidence="3 4" key="1">
    <citation type="journal article" date="2008" name="Nature">
        <title>Genome analysis of the platypus reveals unique signatures of evolution.</title>
        <authorList>
            <person name="Warren W.C."/>
            <person name="Hillier L.W."/>
            <person name="Marshall Graves J.A."/>
            <person name="Birney E."/>
            <person name="Ponting C.P."/>
            <person name="Grutzner F."/>
            <person name="Belov K."/>
            <person name="Miller W."/>
            <person name="Clarke L."/>
            <person name="Chinwalla A.T."/>
            <person name="Yang S.P."/>
            <person name="Heger A."/>
            <person name="Locke D.P."/>
            <person name="Miethke P."/>
            <person name="Waters P.D."/>
            <person name="Veyrunes F."/>
            <person name="Fulton L."/>
            <person name="Fulton B."/>
            <person name="Graves T."/>
            <person name="Wallis J."/>
            <person name="Puente X.S."/>
            <person name="Lopez-Otin C."/>
            <person name="Ordonez G.R."/>
            <person name="Eichler E.E."/>
            <person name="Chen L."/>
            <person name="Cheng Z."/>
            <person name="Deakin J.E."/>
            <person name="Alsop A."/>
            <person name="Thompson K."/>
            <person name="Kirby P."/>
            <person name="Papenfuss A.T."/>
            <person name="Wakefield M.J."/>
            <person name="Olender T."/>
            <person name="Lancet D."/>
            <person name="Huttley G.A."/>
            <person name="Smit A.F."/>
            <person name="Pask A."/>
            <person name="Temple-Smith P."/>
            <person name="Batzer M.A."/>
            <person name="Walker J.A."/>
            <person name="Konkel M.K."/>
            <person name="Harris R.S."/>
            <person name="Whittington C.M."/>
            <person name="Wong E.S."/>
            <person name="Gemmell N.J."/>
            <person name="Buschiazzo E."/>
            <person name="Vargas Jentzsch I.M."/>
            <person name="Merkel A."/>
            <person name="Schmitz J."/>
            <person name="Zemann A."/>
            <person name="Churakov G."/>
            <person name="Kriegs J.O."/>
            <person name="Brosius J."/>
            <person name="Murchison E.P."/>
            <person name="Sachidanandam R."/>
            <person name="Smith C."/>
            <person name="Hannon G.J."/>
            <person name="Tsend-Ayush E."/>
            <person name="McMillan D."/>
            <person name="Attenborough R."/>
            <person name="Rens W."/>
            <person name="Ferguson-Smith M."/>
            <person name="Lefevre C.M."/>
            <person name="Sharp J.A."/>
            <person name="Nicholas K.R."/>
            <person name="Ray D.A."/>
            <person name="Kube M."/>
            <person name="Reinhardt R."/>
            <person name="Pringle T.H."/>
            <person name="Taylor J."/>
            <person name="Jones R.C."/>
            <person name="Nixon B."/>
            <person name="Dacheux J.L."/>
            <person name="Niwa H."/>
            <person name="Sekita Y."/>
            <person name="Huang X."/>
            <person name="Stark A."/>
            <person name="Kheradpour P."/>
            <person name="Kellis M."/>
            <person name="Flicek P."/>
            <person name="Chen Y."/>
            <person name="Webber C."/>
            <person name="Hardison R."/>
            <person name="Nelson J."/>
            <person name="Hallsworth-Pepin K."/>
            <person name="Delehaunty K."/>
            <person name="Markovic C."/>
            <person name="Minx P."/>
            <person name="Feng Y."/>
            <person name="Kremitzki C."/>
            <person name="Mitreva M."/>
            <person name="Glasscock J."/>
            <person name="Wylie T."/>
            <person name="Wohldmann P."/>
            <person name="Thiru P."/>
            <person name="Nhan M.N."/>
            <person name="Pohl C.S."/>
            <person name="Smith S.M."/>
            <person name="Hou S."/>
            <person name="Nefedov M."/>
            <person name="de Jong P.J."/>
            <person name="Renfree M.B."/>
            <person name="Mardis E.R."/>
            <person name="Wilson R.K."/>
        </authorList>
    </citation>
    <scope>NUCLEOTIDE SEQUENCE [LARGE SCALE GENOMIC DNA]</scope>
    <source>
        <strain evidence="3 4">Glennie</strain>
    </source>
</reference>
<protein>
    <recommendedName>
        <fullName evidence="2">Kazal-like domain-containing protein</fullName>
    </recommendedName>
</protein>
<dbReference type="Gene3D" id="3.30.60.30">
    <property type="match status" value="1"/>
</dbReference>
<evidence type="ECO:0000313" key="4">
    <source>
        <dbReference type="Proteomes" id="UP000002279"/>
    </source>
</evidence>
<dbReference type="InterPro" id="IPR036058">
    <property type="entry name" value="Kazal_dom_sf"/>
</dbReference>
<name>A0A6I8N3N4_ORNAN</name>
<feature type="domain" description="Kazal-like" evidence="2">
    <location>
        <begin position="10"/>
        <end position="69"/>
    </location>
</feature>
<evidence type="ECO:0000313" key="3">
    <source>
        <dbReference type="Ensembl" id="ENSOANP00000035606.1"/>
    </source>
</evidence>
<dbReference type="SUPFAM" id="SSF100895">
    <property type="entry name" value="Kazal-type serine protease inhibitors"/>
    <property type="match status" value="1"/>
</dbReference>
<evidence type="ECO:0000259" key="2">
    <source>
        <dbReference type="PROSITE" id="PS51465"/>
    </source>
</evidence>
<dbReference type="PROSITE" id="PS51465">
    <property type="entry name" value="KAZAL_2"/>
    <property type="match status" value="1"/>
</dbReference>
<dbReference type="InParanoid" id="A0A6I8N3N4"/>
<keyword evidence="4" id="KW-1185">Reference proteome</keyword>